<accession>A0ABW5BNZ7</accession>
<evidence type="ECO:0000313" key="2">
    <source>
        <dbReference type="Proteomes" id="UP001597294"/>
    </source>
</evidence>
<comment type="caution">
    <text evidence="1">The sequence shown here is derived from an EMBL/GenBank/DDBJ whole genome shotgun (WGS) entry which is preliminary data.</text>
</comment>
<gene>
    <name evidence="1" type="ORF">ACFSKO_18785</name>
</gene>
<dbReference type="Proteomes" id="UP001597294">
    <property type="component" value="Unassembled WGS sequence"/>
</dbReference>
<dbReference type="RefSeq" id="WP_380254544.1">
    <property type="nucleotide sequence ID" value="NZ_JBHUII010000013.1"/>
</dbReference>
<protein>
    <submittedName>
        <fullName evidence="1">Uncharacterized protein</fullName>
    </submittedName>
</protein>
<evidence type="ECO:0000313" key="1">
    <source>
        <dbReference type="EMBL" id="MFD2207667.1"/>
    </source>
</evidence>
<proteinExistence type="predicted"/>
<sequence>MKNSLDMKILDAFKCSLRQEREDVADCLLQALEVLAANRVKNTCLGKAYAEIYAVRY</sequence>
<reference evidence="2" key="1">
    <citation type="journal article" date="2019" name="Int. J. Syst. Evol. Microbiol.">
        <title>The Global Catalogue of Microorganisms (GCM) 10K type strain sequencing project: providing services to taxonomists for standard genome sequencing and annotation.</title>
        <authorList>
            <consortium name="The Broad Institute Genomics Platform"/>
            <consortium name="The Broad Institute Genome Sequencing Center for Infectious Disease"/>
            <person name="Wu L."/>
            <person name="Ma J."/>
        </authorList>
    </citation>
    <scope>NUCLEOTIDE SEQUENCE [LARGE SCALE GENOMIC DNA]</scope>
    <source>
        <strain evidence="2">CGMCC 4.7192</strain>
    </source>
</reference>
<dbReference type="EMBL" id="JBHUII010000013">
    <property type="protein sequence ID" value="MFD2207667.1"/>
    <property type="molecule type" value="Genomic_DNA"/>
</dbReference>
<organism evidence="1 2">
    <name type="scientific">Kiloniella antarctica</name>
    <dbReference type="NCBI Taxonomy" id="1550907"/>
    <lineage>
        <taxon>Bacteria</taxon>
        <taxon>Pseudomonadati</taxon>
        <taxon>Pseudomonadota</taxon>
        <taxon>Alphaproteobacteria</taxon>
        <taxon>Rhodospirillales</taxon>
        <taxon>Kiloniellaceae</taxon>
        <taxon>Kiloniella</taxon>
    </lineage>
</organism>
<keyword evidence="2" id="KW-1185">Reference proteome</keyword>
<name>A0ABW5BNZ7_9PROT</name>